<keyword evidence="2" id="KW-1185">Reference proteome</keyword>
<dbReference type="InterPro" id="IPR036291">
    <property type="entry name" value="NAD(P)-bd_dom_sf"/>
</dbReference>
<dbReference type="Gene3D" id="3.40.50.720">
    <property type="entry name" value="NAD(P)-binding Rossmann-like Domain"/>
    <property type="match status" value="1"/>
</dbReference>
<dbReference type="RefSeq" id="WP_189907629.1">
    <property type="nucleotide sequence ID" value="NZ_BNBC01000061.1"/>
</dbReference>
<dbReference type="EMBL" id="BNBC01000061">
    <property type="protein sequence ID" value="GHF11648.1"/>
    <property type="molecule type" value="Genomic_DNA"/>
</dbReference>
<evidence type="ECO:0000313" key="2">
    <source>
        <dbReference type="Proteomes" id="UP000641386"/>
    </source>
</evidence>
<dbReference type="Pfam" id="PF00106">
    <property type="entry name" value="adh_short"/>
    <property type="match status" value="1"/>
</dbReference>
<accession>A0A919E4K7</accession>
<dbReference type="PANTHER" id="PTHR43431">
    <property type="entry name" value="OXIDOREDUCTASE, SHORT CHAIN DEHYDROGENASE/REDUCTASE FAMILY (AFU_ORTHOLOGUE AFUA_5G14000)"/>
    <property type="match status" value="1"/>
</dbReference>
<organism evidence="1 2">
    <name type="scientific">Streptomyces spiralis</name>
    <dbReference type="NCBI Taxonomy" id="66376"/>
    <lineage>
        <taxon>Bacteria</taxon>
        <taxon>Bacillati</taxon>
        <taxon>Actinomycetota</taxon>
        <taxon>Actinomycetes</taxon>
        <taxon>Kitasatosporales</taxon>
        <taxon>Streptomycetaceae</taxon>
        <taxon>Streptomyces</taxon>
    </lineage>
</organism>
<evidence type="ECO:0000313" key="1">
    <source>
        <dbReference type="EMBL" id="GHF11648.1"/>
    </source>
</evidence>
<comment type="caution">
    <text evidence="1">The sequence shown here is derived from an EMBL/GenBank/DDBJ whole genome shotgun (WGS) entry which is preliminary data.</text>
</comment>
<protein>
    <submittedName>
        <fullName evidence="1">Oxidoreductase</fullName>
    </submittedName>
</protein>
<gene>
    <name evidence="1" type="ORF">GCM10014715_79160</name>
</gene>
<dbReference type="AlphaFoldDB" id="A0A919E4K7"/>
<name>A0A919E4K7_9ACTN</name>
<reference evidence="1" key="1">
    <citation type="journal article" date="2014" name="Int. J. Syst. Evol. Microbiol.">
        <title>Complete genome sequence of Corynebacterium casei LMG S-19264T (=DSM 44701T), isolated from a smear-ripened cheese.</title>
        <authorList>
            <consortium name="US DOE Joint Genome Institute (JGI-PGF)"/>
            <person name="Walter F."/>
            <person name="Albersmeier A."/>
            <person name="Kalinowski J."/>
            <person name="Ruckert C."/>
        </authorList>
    </citation>
    <scope>NUCLEOTIDE SEQUENCE</scope>
    <source>
        <strain evidence="1">JCM 3302</strain>
    </source>
</reference>
<proteinExistence type="predicted"/>
<sequence length="219" mass="23131">MSSTGAFVVIGAGPNLGAAAARRFGREGHPVGLIARSTERLKTMAADLTSEGLTVAVEAADVTDEQSLAAALGALRERLGPIEVVLFSPRPSLEWIKPVLETGPSDVANALALNVVAAVAAVRAVVPDMRRRRRGTLLFTTGGAAVEPHRDRAVSAIAYAAESAYVRMLHDTLADDDVHAAQVTVVGPIGPGARHEPDDVAQELWQLHTERAQPLFILR</sequence>
<dbReference type="PANTHER" id="PTHR43431:SF7">
    <property type="entry name" value="OXIDOREDUCTASE, SHORT CHAIN DEHYDROGENASE_REDUCTASE FAMILY (AFU_ORTHOLOGUE AFUA_5G14000)"/>
    <property type="match status" value="1"/>
</dbReference>
<dbReference type="InterPro" id="IPR002347">
    <property type="entry name" value="SDR_fam"/>
</dbReference>
<dbReference type="SUPFAM" id="SSF51735">
    <property type="entry name" value="NAD(P)-binding Rossmann-fold domains"/>
    <property type="match status" value="1"/>
</dbReference>
<reference evidence="1" key="2">
    <citation type="submission" date="2020-09" db="EMBL/GenBank/DDBJ databases">
        <authorList>
            <person name="Sun Q."/>
            <person name="Ohkuma M."/>
        </authorList>
    </citation>
    <scope>NUCLEOTIDE SEQUENCE</scope>
    <source>
        <strain evidence="1">JCM 3302</strain>
    </source>
</reference>
<dbReference type="Proteomes" id="UP000641386">
    <property type="component" value="Unassembled WGS sequence"/>
</dbReference>